<evidence type="ECO:0000256" key="4">
    <source>
        <dbReference type="ARBA" id="ARBA00012438"/>
    </source>
</evidence>
<name>A0A919N0K9_9ACTN</name>
<dbReference type="SMART" id="SM00388">
    <property type="entry name" value="HisKA"/>
    <property type="match status" value="1"/>
</dbReference>
<dbReference type="GO" id="GO:0000155">
    <property type="term" value="F:phosphorelay sensor kinase activity"/>
    <property type="evidence" value="ECO:0007669"/>
    <property type="project" value="InterPro"/>
</dbReference>
<dbReference type="SUPFAM" id="SSF55874">
    <property type="entry name" value="ATPase domain of HSP90 chaperone/DNA topoisomerase II/histidine kinase"/>
    <property type="match status" value="1"/>
</dbReference>
<dbReference type="SUPFAM" id="SSF47384">
    <property type="entry name" value="Homodimeric domain of signal transducing histidine kinase"/>
    <property type="match status" value="1"/>
</dbReference>
<dbReference type="EMBL" id="BOMV01000076">
    <property type="protein sequence ID" value="GIE99755.1"/>
    <property type="molecule type" value="Genomic_DNA"/>
</dbReference>
<comment type="subcellular location">
    <subcellularLocation>
        <location evidence="3">Cell membrane</location>
    </subcellularLocation>
</comment>
<evidence type="ECO:0000259" key="10">
    <source>
        <dbReference type="PROSITE" id="PS50109"/>
    </source>
</evidence>
<accession>A0A919N0K9</accession>
<dbReference type="InterPro" id="IPR050736">
    <property type="entry name" value="Sensor_HK_Regulatory"/>
</dbReference>
<dbReference type="CDD" id="cd00082">
    <property type="entry name" value="HisKA"/>
    <property type="match status" value="1"/>
</dbReference>
<dbReference type="GO" id="GO:0005886">
    <property type="term" value="C:plasma membrane"/>
    <property type="evidence" value="ECO:0007669"/>
    <property type="project" value="UniProtKB-SubCell"/>
</dbReference>
<dbReference type="SMART" id="SM00387">
    <property type="entry name" value="HATPase_c"/>
    <property type="match status" value="1"/>
</dbReference>
<dbReference type="Gene3D" id="1.10.287.130">
    <property type="match status" value="1"/>
</dbReference>
<dbReference type="AlphaFoldDB" id="A0A919N0K9"/>
<dbReference type="PANTHER" id="PTHR43711:SF1">
    <property type="entry name" value="HISTIDINE KINASE 1"/>
    <property type="match status" value="1"/>
</dbReference>
<dbReference type="InterPro" id="IPR003594">
    <property type="entry name" value="HATPase_dom"/>
</dbReference>
<dbReference type="InterPro" id="IPR036097">
    <property type="entry name" value="HisK_dim/P_sf"/>
</dbReference>
<comment type="caution">
    <text evidence="11">The sequence shown here is derived from an EMBL/GenBank/DDBJ whole genome shotgun (WGS) entry which is preliminary data.</text>
</comment>
<keyword evidence="12" id="KW-1185">Reference proteome</keyword>
<evidence type="ECO:0000256" key="8">
    <source>
        <dbReference type="ARBA" id="ARBA00023012"/>
    </source>
</evidence>
<dbReference type="PANTHER" id="PTHR43711">
    <property type="entry name" value="TWO-COMPONENT HISTIDINE KINASE"/>
    <property type="match status" value="1"/>
</dbReference>
<keyword evidence="7" id="KW-0418">Kinase</keyword>
<dbReference type="PROSITE" id="PS50109">
    <property type="entry name" value="HIS_KIN"/>
    <property type="match status" value="1"/>
</dbReference>
<evidence type="ECO:0000256" key="7">
    <source>
        <dbReference type="ARBA" id="ARBA00022777"/>
    </source>
</evidence>
<evidence type="ECO:0000256" key="9">
    <source>
        <dbReference type="ARBA" id="ARBA00023136"/>
    </source>
</evidence>
<evidence type="ECO:0000256" key="2">
    <source>
        <dbReference type="ARBA" id="ARBA00001968"/>
    </source>
</evidence>
<evidence type="ECO:0000256" key="1">
    <source>
        <dbReference type="ARBA" id="ARBA00000085"/>
    </source>
</evidence>
<keyword evidence="5" id="KW-0597">Phosphoprotein</keyword>
<dbReference type="FunFam" id="3.30.565.10:FF:000006">
    <property type="entry name" value="Sensor histidine kinase WalK"/>
    <property type="match status" value="1"/>
</dbReference>
<organism evidence="11 12">
    <name type="scientific">Paractinoplanes rishiriensis</name>
    <dbReference type="NCBI Taxonomy" id="1050105"/>
    <lineage>
        <taxon>Bacteria</taxon>
        <taxon>Bacillati</taxon>
        <taxon>Actinomycetota</taxon>
        <taxon>Actinomycetes</taxon>
        <taxon>Micromonosporales</taxon>
        <taxon>Micromonosporaceae</taxon>
        <taxon>Paractinoplanes</taxon>
    </lineage>
</organism>
<dbReference type="Proteomes" id="UP000636960">
    <property type="component" value="Unassembled WGS sequence"/>
</dbReference>
<dbReference type="InterPro" id="IPR003661">
    <property type="entry name" value="HisK_dim/P_dom"/>
</dbReference>
<dbReference type="EC" id="2.7.13.3" evidence="4"/>
<dbReference type="Pfam" id="PF02518">
    <property type="entry name" value="HATPase_c"/>
    <property type="match status" value="1"/>
</dbReference>
<evidence type="ECO:0000313" key="12">
    <source>
        <dbReference type="Proteomes" id="UP000636960"/>
    </source>
</evidence>
<dbReference type="InterPro" id="IPR005467">
    <property type="entry name" value="His_kinase_dom"/>
</dbReference>
<reference evidence="11" key="1">
    <citation type="submission" date="2021-01" db="EMBL/GenBank/DDBJ databases">
        <title>Whole genome shotgun sequence of Actinoplanes rishiriensis NBRC 108556.</title>
        <authorList>
            <person name="Komaki H."/>
            <person name="Tamura T."/>
        </authorList>
    </citation>
    <scope>NUCLEOTIDE SEQUENCE</scope>
    <source>
        <strain evidence="11">NBRC 108556</strain>
    </source>
</reference>
<evidence type="ECO:0000256" key="6">
    <source>
        <dbReference type="ARBA" id="ARBA00022679"/>
    </source>
</evidence>
<comment type="catalytic activity">
    <reaction evidence="1">
        <text>ATP + protein L-histidine = ADP + protein N-phospho-L-histidine.</text>
        <dbReference type="EC" id="2.7.13.3"/>
    </reaction>
</comment>
<comment type="cofactor">
    <cofactor evidence="2">
        <name>a divalent metal cation</name>
        <dbReference type="ChEBI" id="CHEBI:60240"/>
    </cofactor>
</comment>
<dbReference type="InterPro" id="IPR036890">
    <property type="entry name" value="HATPase_C_sf"/>
</dbReference>
<keyword evidence="8" id="KW-0902">Two-component regulatory system</keyword>
<dbReference type="RefSeq" id="WP_203786725.1">
    <property type="nucleotide sequence ID" value="NZ_BOMV01000076.1"/>
</dbReference>
<gene>
    <name evidence="11" type="ORF">Ari01nite_72200</name>
</gene>
<protein>
    <recommendedName>
        <fullName evidence="4">histidine kinase</fullName>
        <ecNumber evidence="4">2.7.13.3</ecNumber>
    </recommendedName>
</protein>
<feature type="domain" description="Histidine kinase" evidence="10">
    <location>
        <begin position="78"/>
        <end position="294"/>
    </location>
</feature>
<dbReference type="Pfam" id="PF00512">
    <property type="entry name" value="HisKA"/>
    <property type="match status" value="1"/>
</dbReference>
<dbReference type="InterPro" id="IPR004358">
    <property type="entry name" value="Sig_transdc_His_kin-like_C"/>
</dbReference>
<dbReference type="GO" id="GO:0005509">
    <property type="term" value="F:calcium ion binding"/>
    <property type="evidence" value="ECO:0007669"/>
    <property type="project" value="UniProtKB-ARBA"/>
</dbReference>
<dbReference type="PRINTS" id="PR00344">
    <property type="entry name" value="BCTRLSENSOR"/>
</dbReference>
<evidence type="ECO:0000313" key="11">
    <source>
        <dbReference type="EMBL" id="GIE99755.1"/>
    </source>
</evidence>
<sequence>MRRAGTAYRSTAFLAGLAAGFGMAAAGGLIRRLTGLPGRSRTAEMRAVAEAGQLRRREELLLGRLRALEAAKTDFMSTVSHELRTPLTSISGYLELLRDAEPGELSDAQERMLEVISRNTRRLRELIEDILTLSRIETGTYRSELVELDLADVIERAVTAIGPLAAKGAVGLHCDVRGPLPLRGDGVQLDRVLANLLGNAIKFTPAEGTVTIRADRHDGHTVVSVSDTGMGIPADEQQALFVRFFRATNAIRQAVPGTGLGLAIVRKIVDNHGGTIKVDSIENVGTTVTVRLPS</sequence>
<dbReference type="Gene3D" id="3.30.565.10">
    <property type="entry name" value="Histidine kinase-like ATPase, C-terminal domain"/>
    <property type="match status" value="1"/>
</dbReference>
<keyword evidence="9" id="KW-0472">Membrane</keyword>
<evidence type="ECO:0000256" key="5">
    <source>
        <dbReference type="ARBA" id="ARBA00022553"/>
    </source>
</evidence>
<keyword evidence="6" id="KW-0808">Transferase</keyword>
<proteinExistence type="predicted"/>
<dbReference type="CDD" id="cd00075">
    <property type="entry name" value="HATPase"/>
    <property type="match status" value="1"/>
</dbReference>
<dbReference type="FunFam" id="1.10.287.130:FF:000001">
    <property type="entry name" value="Two-component sensor histidine kinase"/>
    <property type="match status" value="1"/>
</dbReference>
<evidence type="ECO:0000256" key="3">
    <source>
        <dbReference type="ARBA" id="ARBA00004236"/>
    </source>
</evidence>